<dbReference type="Proteomes" id="UP001597296">
    <property type="component" value="Unassembled WGS sequence"/>
</dbReference>
<proteinExistence type="inferred from homology"/>
<dbReference type="PANTHER" id="PTHR43848">
    <property type="entry name" value="PUTRESCINE TRANSPORT SYSTEM PERMEASE PROTEIN POTI"/>
    <property type="match status" value="1"/>
</dbReference>
<protein>
    <submittedName>
        <fullName evidence="10">ABC transporter permease subunit</fullName>
    </submittedName>
</protein>
<evidence type="ECO:0000256" key="1">
    <source>
        <dbReference type="ARBA" id="ARBA00004651"/>
    </source>
</evidence>
<keyword evidence="7 8" id="KW-0472">Membrane</keyword>
<dbReference type="EMBL" id="JBHUIY010000053">
    <property type="protein sequence ID" value="MFD2235555.1"/>
    <property type="molecule type" value="Genomic_DNA"/>
</dbReference>
<feature type="transmembrane region" description="Helical" evidence="8">
    <location>
        <begin position="12"/>
        <end position="35"/>
    </location>
</feature>
<dbReference type="RefSeq" id="WP_377318845.1">
    <property type="nucleotide sequence ID" value="NZ_JBHUIY010000053.1"/>
</dbReference>
<name>A0ABW5CHH0_9PROT</name>
<keyword evidence="11" id="KW-1185">Reference proteome</keyword>
<organism evidence="10 11">
    <name type="scientific">Phaeospirillum tilakii</name>
    <dbReference type="NCBI Taxonomy" id="741673"/>
    <lineage>
        <taxon>Bacteria</taxon>
        <taxon>Pseudomonadati</taxon>
        <taxon>Pseudomonadota</taxon>
        <taxon>Alphaproteobacteria</taxon>
        <taxon>Rhodospirillales</taxon>
        <taxon>Rhodospirillaceae</taxon>
        <taxon>Phaeospirillum</taxon>
    </lineage>
</organism>
<evidence type="ECO:0000313" key="10">
    <source>
        <dbReference type="EMBL" id="MFD2235555.1"/>
    </source>
</evidence>
<dbReference type="Pfam" id="PF00528">
    <property type="entry name" value="BPD_transp_1"/>
    <property type="match status" value="1"/>
</dbReference>
<dbReference type="Gene3D" id="1.10.3720.10">
    <property type="entry name" value="MetI-like"/>
    <property type="match status" value="1"/>
</dbReference>
<keyword evidence="6 8" id="KW-1133">Transmembrane helix</keyword>
<evidence type="ECO:0000256" key="7">
    <source>
        <dbReference type="ARBA" id="ARBA00023136"/>
    </source>
</evidence>
<evidence type="ECO:0000256" key="8">
    <source>
        <dbReference type="RuleBase" id="RU363032"/>
    </source>
</evidence>
<evidence type="ECO:0000256" key="5">
    <source>
        <dbReference type="ARBA" id="ARBA00022692"/>
    </source>
</evidence>
<evidence type="ECO:0000256" key="6">
    <source>
        <dbReference type="ARBA" id="ARBA00022989"/>
    </source>
</evidence>
<sequence>MIAWGRNRAVALYALLGLAYAFLYVPIVVMIIYSFNASRLVTVWGGFSTKWYAELVQDEKVLDAAWLSLQVAVLNATIATILGTLAAVVLVRFRRFPGRTLFTGMIAAPLVMPEIITGLAMLLLFVAMEQTLGWPEGRSMTTIVIAHVTFSLSFVTVVVQSRLAQMDASLEEAALDLGARPAKVFLVITLPIIAPALLAGWLLAFTLSIDDVVISAFVSGPGATPLPIVIFSKVRLGVSPEINALATLVVALVAVAMAVAGRVMLNREHHRPHGIETSSPHRA</sequence>
<dbReference type="PROSITE" id="PS50928">
    <property type="entry name" value="ABC_TM1"/>
    <property type="match status" value="1"/>
</dbReference>
<dbReference type="SUPFAM" id="SSF161098">
    <property type="entry name" value="MetI-like"/>
    <property type="match status" value="1"/>
</dbReference>
<keyword evidence="4" id="KW-1003">Cell membrane</keyword>
<dbReference type="CDD" id="cd06261">
    <property type="entry name" value="TM_PBP2"/>
    <property type="match status" value="1"/>
</dbReference>
<feature type="transmembrane region" description="Helical" evidence="8">
    <location>
        <begin position="105"/>
        <end position="128"/>
    </location>
</feature>
<dbReference type="PANTHER" id="PTHR43848:SF2">
    <property type="entry name" value="PUTRESCINE TRANSPORT SYSTEM PERMEASE PROTEIN POTI"/>
    <property type="match status" value="1"/>
</dbReference>
<evidence type="ECO:0000259" key="9">
    <source>
        <dbReference type="PROSITE" id="PS50928"/>
    </source>
</evidence>
<comment type="caution">
    <text evidence="10">The sequence shown here is derived from an EMBL/GenBank/DDBJ whole genome shotgun (WGS) entry which is preliminary data.</text>
</comment>
<feature type="transmembrane region" description="Helical" evidence="8">
    <location>
        <begin position="72"/>
        <end position="93"/>
    </location>
</feature>
<gene>
    <name evidence="10" type="ORF">ACFSNB_17275</name>
</gene>
<feature type="transmembrane region" description="Helical" evidence="8">
    <location>
        <begin position="244"/>
        <end position="265"/>
    </location>
</feature>
<comment type="subcellular location">
    <subcellularLocation>
        <location evidence="1 8">Cell membrane</location>
        <topology evidence="1 8">Multi-pass membrane protein</topology>
    </subcellularLocation>
</comment>
<feature type="transmembrane region" description="Helical" evidence="8">
    <location>
        <begin position="184"/>
        <end position="206"/>
    </location>
</feature>
<feature type="transmembrane region" description="Helical" evidence="8">
    <location>
        <begin position="140"/>
        <end position="163"/>
    </location>
</feature>
<evidence type="ECO:0000256" key="3">
    <source>
        <dbReference type="ARBA" id="ARBA00022448"/>
    </source>
</evidence>
<dbReference type="InterPro" id="IPR035906">
    <property type="entry name" value="MetI-like_sf"/>
</dbReference>
<comment type="similarity">
    <text evidence="2">Belongs to the binding-protein-dependent transport system permease family. CysTW subfamily.</text>
</comment>
<dbReference type="InterPro" id="IPR051789">
    <property type="entry name" value="Bact_Polyamine_Transport"/>
</dbReference>
<evidence type="ECO:0000313" key="11">
    <source>
        <dbReference type="Proteomes" id="UP001597296"/>
    </source>
</evidence>
<reference evidence="11" key="1">
    <citation type="journal article" date="2019" name="Int. J. Syst. Evol. Microbiol.">
        <title>The Global Catalogue of Microorganisms (GCM) 10K type strain sequencing project: providing services to taxonomists for standard genome sequencing and annotation.</title>
        <authorList>
            <consortium name="The Broad Institute Genomics Platform"/>
            <consortium name="The Broad Institute Genome Sequencing Center for Infectious Disease"/>
            <person name="Wu L."/>
            <person name="Ma J."/>
        </authorList>
    </citation>
    <scope>NUCLEOTIDE SEQUENCE [LARGE SCALE GENOMIC DNA]</scope>
    <source>
        <strain evidence="11">KCTC 15012</strain>
    </source>
</reference>
<evidence type="ECO:0000256" key="2">
    <source>
        <dbReference type="ARBA" id="ARBA00007069"/>
    </source>
</evidence>
<accession>A0ABW5CHH0</accession>
<keyword evidence="5 8" id="KW-0812">Transmembrane</keyword>
<keyword evidence="3 8" id="KW-0813">Transport</keyword>
<evidence type="ECO:0000256" key="4">
    <source>
        <dbReference type="ARBA" id="ARBA00022475"/>
    </source>
</evidence>
<feature type="domain" description="ABC transmembrane type-1" evidence="9">
    <location>
        <begin position="65"/>
        <end position="260"/>
    </location>
</feature>
<dbReference type="InterPro" id="IPR000515">
    <property type="entry name" value="MetI-like"/>
</dbReference>